<dbReference type="PROSITE" id="PS50112">
    <property type="entry name" value="PAS"/>
    <property type="match status" value="1"/>
</dbReference>
<dbReference type="Pfam" id="PF13426">
    <property type="entry name" value="PAS_9"/>
    <property type="match status" value="2"/>
</dbReference>
<keyword evidence="3" id="KW-1185">Reference proteome</keyword>
<dbReference type="NCBIfam" id="TIGR02040">
    <property type="entry name" value="PpsR-CrtJ"/>
    <property type="match status" value="1"/>
</dbReference>
<dbReference type="SUPFAM" id="SSF55785">
    <property type="entry name" value="PYP-like sensor domain (PAS domain)"/>
    <property type="match status" value="2"/>
</dbReference>
<dbReference type="Pfam" id="PF02954">
    <property type="entry name" value="HTH_8"/>
    <property type="match status" value="1"/>
</dbReference>
<name>A0A2T5K0I0_9RHOB</name>
<dbReference type="Proteomes" id="UP000244060">
    <property type="component" value="Unassembled WGS sequence"/>
</dbReference>
<dbReference type="InterPro" id="IPR002197">
    <property type="entry name" value="HTH_Fis"/>
</dbReference>
<dbReference type="SUPFAM" id="SSF46689">
    <property type="entry name" value="Homeodomain-like"/>
    <property type="match status" value="1"/>
</dbReference>
<comment type="caution">
    <text evidence="2">The sequence shown here is derived from an EMBL/GenBank/DDBJ whole genome shotgun (WGS) entry which is preliminary data.</text>
</comment>
<proteinExistence type="predicted"/>
<dbReference type="SMART" id="SM00091">
    <property type="entry name" value="PAS"/>
    <property type="match status" value="2"/>
</dbReference>
<dbReference type="GO" id="GO:0043565">
    <property type="term" value="F:sequence-specific DNA binding"/>
    <property type="evidence" value="ECO:0007669"/>
    <property type="project" value="InterPro"/>
</dbReference>
<dbReference type="InterPro" id="IPR035965">
    <property type="entry name" value="PAS-like_dom_sf"/>
</dbReference>
<dbReference type="OrthoDB" id="5499170at2"/>
<gene>
    <name evidence="2" type="ORF">C8J28_11371</name>
</gene>
<evidence type="ECO:0000259" key="1">
    <source>
        <dbReference type="PROSITE" id="PS50112"/>
    </source>
</evidence>
<dbReference type="Gene3D" id="3.30.450.20">
    <property type="entry name" value="PAS domain"/>
    <property type="match status" value="3"/>
</dbReference>
<dbReference type="AlphaFoldDB" id="A0A2T5K0I0"/>
<dbReference type="CDD" id="cd00130">
    <property type="entry name" value="PAS"/>
    <property type="match status" value="2"/>
</dbReference>
<dbReference type="InterPro" id="IPR000014">
    <property type="entry name" value="PAS"/>
</dbReference>
<feature type="domain" description="PAS" evidence="1">
    <location>
        <begin position="159"/>
        <end position="211"/>
    </location>
</feature>
<accession>A0A2T5K0I0</accession>
<reference evidence="2 3" key="1">
    <citation type="submission" date="2018-04" db="EMBL/GenBank/DDBJ databases">
        <title>Genomic Encyclopedia of Type Strains, Phase III (KMG-III): the genomes of soil and plant-associated and newly described type strains.</title>
        <authorList>
            <person name="Whitman W."/>
        </authorList>
    </citation>
    <scope>NUCLEOTIDE SEQUENCE [LARGE SCALE GENOMIC DNA]</scope>
    <source>
        <strain evidence="2 3">KA25</strain>
    </source>
</reference>
<dbReference type="RefSeq" id="WP_108221398.1">
    <property type="nucleotide sequence ID" value="NZ_CP089965.1"/>
</dbReference>
<dbReference type="Gene3D" id="1.10.10.60">
    <property type="entry name" value="Homeodomain-like"/>
    <property type="match status" value="1"/>
</dbReference>
<organism evidence="2 3">
    <name type="scientific">Cereibacter azotoformans</name>
    <dbReference type="NCBI Taxonomy" id="43057"/>
    <lineage>
        <taxon>Bacteria</taxon>
        <taxon>Pseudomonadati</taxon>
        <taxon>Pseudomonadota</taxon>
        <taxon>Alphaproteobacteria</taxon>
        <taxon>Rhodobacterales</taxon>
        <taxon>Paracoccaceae</taxon>
        <taxon>Cereibacter</taxon>
    </lineage>
</organism>
<sequence length="476" mass="52476">MIGETLTSEGRDTLAGGGLPPLAPDMVRDVVATAADISLMISPEGLIRSVMVNPHHPSFGQLSAWEGQRLDEVLTPESVTKFRLRSEGLEPGRGSIAVELNHADPRSFEFPVRYILHRLPEDRSILMLGRDLRPIAEVQQQLVAAQLAMERDYETQREMETRYRVILDVSRDPMVLVSMSTGRIVDLNGAAGMLLGGVRQDLLGAAIAQEFEGRRRGEFMEAMANLAATESAAPLELVARRSQKRLLVVPRVFRAAGERLLLCQLDPADVVQPVSDELLNNLARLYHEGVDGIVFTDAEGTIRGANEAFLNLTDSSSLAAIRGRSLADFLARGTVDLRVLIDSVRRTGQLRLYATRLTTDFAGQIAAELSATWLDDREHPLLVLVVRDTSRADTLRRPIPATGVVDEPVRNVMELVGNSTLKDIVAETTDVVEKMCIETALELTRNNRVAAAEMLSLSRQSLYVKLRKFGLLNKDE</sequence>
<evidence type="ECO:0000313" key="3">
    <source>
        <dbReference type="Proteomes" id="UP000244060"/>
    </source>
</evidence>
<dbReference type="PRINTS" id="PR01590">
    <property type="entry name" value="HTHFIS"/>
</dbReference>
<dbReference type="NCBIfam" id="TIGR00229">
    <property type="entry name" value="sensory_box"/>
    <property type="match status" value="1"/>
</dbReference>
<protein>
    <submittedName>
        <fullName evidence="2">Transcriptional regulator PpsR</fullName>
    </submittedName>
</protein>
<dbReference type="InterPro" id="IPR009057">
    <property type="entry name" value="Homeodomain-like_sf"/>
</dbReference>
<dbReference type="InterPro" id="IPR011785">
    <property type="entry name" value="Tscrpt_reg_PpsR-CrtJ"/>
</dbReference>
<dbReference type="EMBL" id="QAOT01000013">
    <property type="protein sequence ID" value="PTR15924.1"/>
    <property type="molecule type" value="Genomic_DNA"/>
</dbReference>
<evidence type="ECO:0000313" key="2">
    <source>
        <dbReference type="EMBL" id="PTR15924.1"/>
    </source>
</evidence>